<evidence type="ECO:0000256" key="4">
    <source>
        <dbReference type="ARBA" id="ARBA00022825"/>
    </source>
</evidence>
<evidence type="ECO:0000256" key="2">
    <source>
        <dbReference type="ARBA" id="ARBA00022670"/>
    </source>
</evidence>
<dbReference type="InterPro" id="IPR050131">
    <property type="entry name" value="Peptidase_S8_subtilisin-like"/>
</dbReference>
<dbReference type="SUPFAM" id="SSF52743">
    <property type="entry name" value="Subtilisin-like"/>
    <property type="match status" value="1"/>
</dbReference>
<comment type="similarity">
    <text evidence="1 5">Belongs to the peptidase S8 family.</text>
</comment>
<organism evidence="7 8">
    <name type="scientific">Novosphingobium indicum</name>
    <dbReference type="NCBI Taxonomy" id="462949"/>
    <lineage>
        <taxon>Bacteria</taxon>
        <taxon>Pseudomonadati</taxon>
        <taxon>Pseudomonadota</taxon>
        <taxon>Alphaproteobacteria</taxon>
        <taxon>Sphingomonadales</taxon>
        <taxon>Sphingomonadaceae</taxon>
        <taxon>Novosphingobium</taxon>
    </lineage>
</organism>
<gene>
    <name evidence="7" type="ORF">GCM10011349_25870</name>
</gene>
<name>A0ABQ2JPZ1_9SPHN</name>
<keyword evidence="8" id="KW-1185">Reference proteome</keyword>
<evidence type="ECO:0000259" key="6">
    <source>
        <dbReference type="Pfam" id="PF00082"/>
    </source>
</evidence>
<dbReference type="EMBL" id="BMLK01000011">
    <property type="protein sequence ID" value="GGN52387.1"/>
    <property type="molecule type" value="Genomic_DNA"/>
</dbReference>
<sequence length="405" mass="41372">MAAMLLAYATVPAKAQLGGVLTASPLDTIGQVGETIGDVTDTTLQPLAAARRDVRKLARDRLRRLARHVSENREAVEWDDRRQPAVRGEVLLLDPDPEALQIVGKAGYPVLERNSIAGLGVPFVRLGVPAGRSLAHAIRELRKALPGRTISADNLHFPAGRAGASVTRKRSPGALPRGGTVGVIDGGIAGSDRLAAQHGFARGAPKSSEHASAIASLLAGAGTAHIYGADVYGSDPAGGSALAIAKALGWMAQQAVPVVSISLVGPDNPLLARTIAAARKKGIVVVAAVGNDGAAAPPAYPASYPGVIAVTGVDGANRVLIEAGRAKHLDYAAPGADMSALVPGKGRIELRGTSFAAPLAASRIAARRASLPSAAKALEAVDTEAVYPSRRTGRGVVCNICRSGL</sequence>
<comment type="caution">
    <text evidence="7">The sequence shown here is derived from an EMBL/GenBank/DDBJ whole genome shotgun (WGS) entry which is preliminary data.</text>
</comment>
<protein>
    <recommendedName>
        <fullName evidence="6">Peptidase S8/S53 domain-containing protein</fullName>
    </recommendedName>
</protein>
<evidence type="ECO:0000313" key="8">
    <source>
        <dbReference type="Proteomes" id="UP000605099"/>
    </source>
</evidence>
<keyword evidence="3 5" id="KW-0378">Hydrolase</keyword>
<dbReference type="Proteomes" id="UP000605099">
    <property type="component" value="Unassembled WGS sequence"/>
</dbReference>
<evidence type="ECO:0000256" key="5">
    <source>
        <dbReference type="PROSITE-ProRule" id="PRU01240"/>
    </source>
</evidence>
<dbReference type="InterPro" id="IPR000209">
    <property type="entry name" value="Peptidase_S8/S53_dom"/>
</dbReference>
<feature type="active site" description="Charge relay system" evidence="5">
    <location>
        <position position="354"/>
    </location>
</feature>
<dbReference type="Pfam" id="PF00082">
    <property type="entry name" value="Peptidase_S8"/>
    <property type="match status" value="1"/>
</dbReference>
<evidence type="ECO:0000256" key="1">
    <source>
        <dbReference type="ARBA" id="ARBA00011073"/>
    </source>
</evidence>
<evidence type="ECO:0000256" key="3">
    <source>
        <dbReference type="ARBA" id="ARBA00022801"/>
    </source>
</evidence>
<reference evidence="8" key="1">
    <citation type="journal article" date="2019" name="Int. J. Syst. Evol. Microbiol.">
        <title>The Global Catalogue of Microorganisms (GCM) 10K type strain sequencing project: providing services to taxonomists for standard genome sequencing and annotation.</title>
        <authorList>
            <consortium name="The Broad Institute Genomics Platform"/>
            <consortium name="The Broad Institute Genome Sequencing Center for Infectious Disease"/>
            <person name="Wu L."/>
            <person name="Ma J."/>
        </authorList>
    </citation>
    <scope>NUCLEOTIDE SEQUENCE [LARGE SCALE GENOMIC DNA]</scope>
    <source>
        <strain evidence="8">CGMCC 1.6784</strain>
    </source>
</reference>
<dbReference type="PROSITE" id="PS51892">
    <property type="entry name" value="SUBTILASE"/>
    <property type="match status" value="1"/>
</dbReference>
<dbReference type="PANTHER" id="PTHR43806">
    <property type="entry name" value="PEPTIDASE S8"/>
    <property type="match status" value="1"/>
</dbReference>
<keyword evidence="2 5" id="KW-0645">Protease</keyword>
<feature type="active site" description="Charge relay system" evidence="5">
    <location>
        <position position="210"/>
    </location>
</feature>
<evidence type="ECO:0000313" key="7">
    <source>
        <dbReference type="EMBL" id="GGN52387.1"/>
    </source>
</evidence>
<keyword evidence="4 5" id="KW-0720">Serine protease</keyword>
<feature type="active site" description="Charge relay system" evidence="5">
    <location>
        <position position="185"/>
    </location>
</feature>
<feature type="domain" description="Peptidase S8/S53" evidence="6">
    <location>
        <begin position="204"/>
        <end position="373"/>
    </location>
</feature>
<proteinExistence type="inferred from homology"/>
<dbReference type="InterPro" id="IPR036852">
    <property type="entry name" value="Peptidase_S8/S53_dom_sf"/>
</dbReference>
<accession>A0ABQ2JPZ1</accession>
<dbReference type="PANTHER" id="PTHR43806:SF11">
    <property type="entry name" value="CEREVISIN-RELATED"/>
    <property type="match status" value="1"/>
</dbReference>
<dbReference type="Gene3D" id="3.40.50.200">
    <property type="entry name" value="Peptidase S8/S53 domain"/>
    <property type="match status" value="1"/>
</dbReference>